<name>A0A2S9Y826_9BACT</name>
<dbReference type="Proteomes" id="UP000238823">
    <property type="component" value="Unassembled WGS sequence"/>
</dbReference>
<organism evidence="1 2">
    <name type="scientific">Enhygromyxa salina</name>
    <dbReference type="NCBI Taxonomy" id="215803"/>
    <lineage>
        <taxon>Bacteria</taxon>
        <taxon>Pseudomonadati</taxon>
        <taxon>Myxococcota</taxon>
        <taxon>Polyangia</taxon>
        <taxon>Nannocystales</taxon>
        <taxon>Nannocystaceae</taxon>
        <taxon>Enhygromyxa</taxon>
    </lineage>
</organism>
<evidence type="ECO:0000313" key="1">
    <source>
        <dbReference type="EMBL" id="PRQ01255.1"/>
    </source>
</evidence>
<dbReference type="RefSeq" id="WP_106092713.1">
    <property type="nucleotide sequence ID" value="NZ_PVNL01000117.1"/>
</dbReference>
<protein>
    <submittedName>
        <fullName evidence="1">Uncharacterized protein</fullName>
    </submittedName>
</protein>
<gene>
    <name evidence="1" type="ORF">ENSA7_58600</name>
</gene>
<comment type="caution">
    <text evidence="1">The sequence shown here is derived from an EMBL/GenBank/DDBJ whole genome shotgun (WGS) entry which is preliminary data.</text>
</comment>
<dbReference type="EMBL" id="PVNL01000117">
    <property type="protein sequence ID" value="PRQ01255.1"/>
    <property type="molecule type" value="Genomic_DNA"/>
</dbReference>
<sequence length="137" mass="15014">MADNRTFLYDIAGNAHVAVHGTAPPGDEEWQAYLDDILDRVHECRGVIVNTTGGGPTAAQRRASTEHWNRYGSTPRMAIMTVSPVVRGMVTALSWFLGTNIRAFTIDGFSDAGKHLALSDADVEEVRTMVEKLRAQL</sequence>
<dbReference type="OrthoDB" id="5523087at2"/>
<reference evidence="1 2" key="1">
    <citation type="submission" date="2018-03" db="EMBL/GenBank/DDBJ databases">
        <title>Draft Genome Sequences of the Obligatory Marine Myxobacteria Enhygromyxa salina SWB007.</title>
        <authorList>
            <person name="Poehlein A."/>
            <person name="Moghaddam J.A."/>
            <person name="Harms H."/>
            <person name="Alanjari M."/>
            <person name="Koenig G.M."/>
            <person name="Daniel R."/>
            <person name="Schaeberle T.F."/>
        </authorList>
    </citation>
    <scope>NUCLEOTIDE SEQUENCE [LARGE SCALE GENOMIC DNA]</scope>
    <source>
        <strain evidence="1 2">SWB007</strain>
    </source>
</reference>
<proteinExistence type="predicted"/>
<accession>A0A2S9Y826</accession>
<dbReference type="AlphaFoldDB" id="A0A2S9Y826"/>
<evidence type="ECO:0000313" key="2">
    <source>
        <dbReference type="Proteomes" id="UP000238823"/>
    </source>
</evidence>